<keyword evidence="6" id="KW-1185">Reference proteome</keyword>
<dbReference type="SUPFAM" id="SSF140459">
    <property type="entry name" value="PE/PPE dimer-like"/>
    <property type="match status" value="1"/>
</dbReference>
<dbReference type="EMBL" id="SSGD01000153">
    <property type="protein sequence ID" value="TXI51015.1"/>
    <property type="molecule type" value="Genomic_DNA"/>
</dbReference>
<accession>A0A0F5MXJ2</accession>
<protein>
    <submittedName>
        <fullName evidence="2">PE family protein</fullName>
    </submittedName>
</protein>
<organism evidence="2 5">
    <name type="scientific">Mycolicibacter arupensis</name>
    <dbReference type="NCBI Taxonomy" id="342002"/>
    <lineage>
        <taxon>Bacteria</taxon>
        <taxon>Bacillati</taxon>
        <taxon>Actinomycetota</taxon>
        <taxon>Actinomycetes</taxon>
        <taxon>Mycobacteriales</taxon>
        <taxon>Mycobacteriaceae</taxon>
        <taxon>Mycolicibacter</taxon>
    </lineage>
</organism>
<reference evidence="4 7" key="4">
    <citation type="submission" date="2018-09" db="EMBL/GenBank/DDBJ databases">
        <title>Metagenome Assembled Genomes from an Advanced Water Purification Facility.</title>
        <authorList>
            <person name="Stamps B.W."/>
            <person name="Spear J.R."/>
        </authorList>
    </citation>
    <scope>NUCLEOTIDE SEQUENCE [LARGE SCALE GENOMIC DNA]</scope>
    <source>
        <strain evidence="4">Bin_29_2</strain>
    </source>
</reference>
<dbReference type="InterPro" id="IPR000084">
    <property type="entry name" value="PE-PGRS_N"/>
</dbReference>
<evidence type="ECO:0000313" key="3">
    <source>
        <dbReference type="EMBL" id="OQZ94205.1"/>
    </source>
</evidence>
<dbReference type="Pfam" id="PF00934">
    <property type="entry name" value="PE"/>
    <property type="match status" value="1"/>
</dbReference>
<reference evidence="5" key="1">
    <citation type="submission" date="2015-04" db="EMBL/GenBank/DDBJ databases">
        <title>Genome sequence of Mycobacterium arupense GUC1.</title>
        <authorList>
            <person name="Greninger A.L."/>
            <person name="Cunningham G."/>
            <person name="Chiu C.Y."/>
            <person name="Miller S."/>
        </authorList>
    </citation>
    <scope>NUCLEOTIDE SEQUENCE [LARGE SCALE GENOMIC DNA]</scope>
    <source>
        <strain evidence="5">GUC1</strain>
    </source>
</reference>
<dbReference type="EMBL" id="MVHH01000045">
    <property type="protein sequence ID" value="OQZ94205.1"/>
    <property type="molecule type" value="Genomic_DNA"/>
</dbReference>
<name>A0A0F5MXJ2_9MYCO</name>
<dbReference type="RefSeq" id="WP_046189382.1">
    <property type="nucleotide sequence ID" value="NZ_JACKUJ010000049.1"/>
</dbReference>
<dbReference type="Proteomes" id="UP000192327">
    <property type="component" value="Unassembled WGS sequence"/>
</dbReference>
<evidence type="ECO:0000313" key="6">
    <source>
        <dbReference type="Proteomes" id="UP000192327"/>
    </source>
</evidence>
<dbReference type="PATRIC" id="fig|342002.3.peg.2948"/>
<reference evidence="2" key="2">
    <citation type="submission" date="2015-04" db="EMBL/GenBank/DDBJ databases">
        <title>Genome sequence of Mycobacterium arupense strain GUC1.</title>
        <authorList>
            <person name="Greninger A.L."/>
            <person name="Cunningham G."/>
            <person name="Chiu C.Y."/>
            <person name="Miller S."/>
        </authorList>
    </citation>
    <scope>NUCLEOTIDE SEQUENCE</scope>
    <source>
        <strain evidence="2">GUC1</strain>
    </source>
</reference>
<comment type="caution">
    <text evidence="2">The sequence shown here is derived from an EMBL/GenBank/DDBJ whole genome shotgun (WGS) entry which is preliminary data.</text>
</comment>
<evidence type="ECO:0000259" key="1">
    <source>
        <dbReference type="Pfam" id="PF00934"/>
    </source>
</evidence>
<feature type="domain" description="PE" evidence="1">
    <location>
        <begin position="4"/>
        <end position="94"/>
    </location>
</feature>
<dbReference type="Proteomes" id="UP000321797">
    <property type="component" value="Unassembled WGS sequence"/>
</dbReference>
<reference evidence="3 6" key="3">
    <citation type="submission" date="2016-12" db="EMBL/GenBank/DDBJ databases">
        <title>The new phylogeny of genus Mycobacterium.</title>
        <authorList>
            <person name="Tortoli E."/>
            <person name="Trovato A."/>
            <person name="Cirillo D.M."/>
        </authorList>
    </citation>
    <scope>NUCLEOTIDE SEQUENCE [LARGE SCALE GENOMIC DNA]</scope>
    <source>
        <strain evidence="3 6">DSM 44942</strain>
    </source>
</reference>
<dbReference type="Gene3D" id="1.10.287.850">
    <property type="entry name" value="HP0062-like domain"/>
    <property type="match status" value="1"/>
</dbReference>
<gene>
    <name evidence="3" type="ORF">BST15_16765</name>
    <name evidence="4" type="ORF">E6Q54_21015</name>
    <name evidence="2" type="ORF">WR43_09710</name>
</gene>
<evidence type="ECO:0000313" key="2">
    <source>
        <dbReference type="EMBL" id="KKB99416.1"/>
    </source>
</evidence>
<dbReference type="InterPro" id="IPR038332">
    <property type="entry name" value="PPE_sf"/>
</dbReference>
<dbReference type="Proteomes" id="UP000034416">
    <property type="component" value="Unassembled WGS sequence"/>
</dbReference>
<evidence type="ECO:0000313" key="5">
    <source>
        <dbReference type="Proteomes" id="UP000034416"/>
    </source>
</evidence>
<sequence length="99" mass="9488">MSFVTAQPEILTAAAGSLSGIGDSLVAGVSAAAAPTTGVVAPAVDLVSALTAAQFSAHGNLFQQVSAQAAAVHQQIVATLGSNASAYAYTEAVNATAAG</sequence>
<proteinExistence type="predicted"/>
<dbReference type="EMBL" id="LASW01000034">
    <property type="protein sequence ID" value="KKB99416.1"/>
    <property type="molecule type" value="Genomic_DNA"/>
</dbReference>
<evidence type="ECO:0000313" key="4">
    <source>
        <dbReference type="EMBL" id="TXI51015.1"/>
    </source>
</evidence>
<dbReference type="AlphaFoldDB" id="A0A0F5MXJ2"/>
<evidence type="ECO:0000313" key="7">
    <source>
        <dbReference type="Proteomes" id="UP000321797"/>
    </source>
</evidence>